<evidence type="ECO:0000256" key="2">
    <source>
        <dbReference type="ARBA" id="ARBA00022723"/>
    </source>
</evidence>
<dbReference type="SUPFAM" id="SSF102114">
    <property type="entry name" value="Radical SAM enzymes"/>
    <property type="match status" value="1"/>
</dbReference>
<dbReference type="PANTHER" id="PTHR43273:SF3">
    <property type="entry name" value="ANAEROBIC SULFATASE-MATURATING ENZYME HOMOLOG ASLB-RELATED"/>
    <property type="match status" value="1"/>
</dbReference>
<evidence type="ECO:0000256" key="4">
    <source>
        <dbReference type="ARBA" id="ARBA00023014"/>
    </source>
</evidence>
<dbReference type="InterPro" id="IPR007197">
    <property type="entry name" value="rSAM"/>
</dbReference>
<comment type="similarity">
    <text evidence="5">Belongs to the radical SAM superfamily. Anaerobic sulfatase-maturating enzyme family.</text>
</comment>
<dbReference type="InterPro" id="IPR013785">
    <property type="entry name" value="Aldolase_TIM"/>
</dbReference>
<keyword evidence="3" id="KW-0408">Iron</keyword>
<evidence type="ECO:0000313" key="7">
    <source>
        <dbReference type="EMBL" id="STP29445.1"/>
    </source>
</evidence>
<dbReference type="GO" id="GO:0051536">
    <property type="term" value="F:iron-sulfur cluster binding"/>
    <property type="evidence" value="ECO:0007669"/>
    <property type="project" value="UniProtKB-KW"/>
</dbReference>
<keyword evidence="1" id="KW-0949">S-adenosyl-L-methionine</keyword>
<feature type="domain" description="Radical SAM core" evidence="6">
    <location>
        <begin position="34"/>
        <end position="176"/>
    </location>
</feature>
<dbReference type="Gene3D" id="3.20.20.70">
    <property type="entry name" value="Aldolase class I"/>
    <property type="match status" value="1"/>
</dbReference>
<reference evidence="7 8" key="1">
    <citation type="submission" date="2018-06" db="EMBL/GenBank/DDBJ databases">
        <authorList>
            <consortium name="Pathogen Informatics"/>
            <person name="Doyle S."/>
        </authorList>
    </citation>
    <scope>NUCLEOTIDE SEQUENCE [LARGE SCALE GENOMIC DNA]</scope>
    <source>
        <strain evidence="7 8">NCTC8129</strain>
    </source>
</reference>
<evidence type="ECO:0000256" key="3">
    <source>
        <dbReference type="ARBA" id="ARBA00023004"/>
    </source>
</evidence>
<dbReference type="PANTHER" id="PTHR43273">
    <property type="entry name" value="ANAEROBIC SULFATASE-MATURATING ENZYME HOMOLOG ASLB-RELATED"/>
    <property type="match status" value="1"/>
</dbReference>
<dbReference type="InterPro" id="IPR058240">
    <property type="entry name" value="rSAM_sf"/>
</dbReference>
<dbReference type="SFLD" id="SFLDS00029">
    <property type="entry name" value="Radical_SAM"/>
    <property type="match status" value="1"/>
</dbReference>
<protein>
    <submittedName>
        <fullName evidence="7">Molybdenum cofactor biosynthesis protein A</fullName>
    </submittedName>
</protein>
<evidence type="ECO:0000313" key="8">
    <source>
        <dbReference type="Proteomes" id="UP000254070"/>
    </source>
</evidence>
<dbReference type="InterPro" id="IPR023867">
    <property type="entry name" value="Sulphatase_maturase_rSAM"/>
</dbReference>
<gene>
    <name evidence="7" type="ORF">NCTC8129_01643</name>
</gene>
<evidence type="ECO:0000256" key="1">
    <source>
        <dbReference type="ARBA" id="ARBA00022691"/>
    </source>
</evidence>
<dbReference type="RefSeq" id="WP_258863834.1">
    <property type="nucleotide sequence ID" value="NZ_UGIF01000002.1"/>
</dbReference>
<evidence type="ECO:0000256" key="5">
    <source>
        <dbReference type="ARBA" id="ARBA00023601"/>
    </source>
</evidence>
<proteinExistence type="inferred from homology"/>
<dbReference type="CDD" id="cd01335">
    <property type="entry name" value="Radical_SAM"/>
    <property type="match status" value="1"/>
</dbReference>
<dbReference type="AlphaFoldDB" id="A0A377KJQ2"/>
<sequence>MRTDILKEMEISTQLLNAEEVVFPRVVDIHPVNGRCNLNCAWCIGKKGYKKNDPLVDHFSIRGVDTIIENVLNPKYQKYWPLEFHICGCDSEPLLKSKETSYLIEVLKSKKRTVELITNGLLINIENAKSLMLLDKLSISLDVITDEDYFLYKTNNTRGEKKGVTKTIENIEMISRLRNKEVRNVSIYVTFVTTPRTFDPDKWREMFIKLKSIGVNHIQVRSDLNESFGSVIGLESKIKEIAEELNATELDYDSNDNFDIKYHSPDQSETSFEKCVAPYFWPAIGMDG</sequence>
<keyword evidence="4" id="KW-0411">Iron-sulfur</keyword>
<dbReference type="EMBL" id="UGIF01000002">
    <property type="protein sequence ID" value="STP29445.1"/>
    <property type="molecule type" value="Genomic_DNA"/>
</dbReference>
<dbReference type="Pfam" id="PF04055">
    <property type="entry name" value="Radical_SAM"/>
    <property type="match status" value="1"/>
</dbReference>
<evidence type="ECO:0000259" key="6">
    <source>
        <dbReference type="Pfam" id="PF04055"/>
    </source>
</evidence>
<dbReference type="Proteomes" id="UP000254070">
    <property type="component" value="Unassembled WGS sequence"/>
</dbReference>
<organism evidence="7 8">
    <name type="scientific">Enterococcus durans</name>
    <dbReference type="NCBI Taxonomy" id="53345"/>
    <lineage>
        <taxon>Bacteria</taxon>
        <taxon>Bacillati</taxon>
        <taxon>Bacillota</taxon>
        <taxon>Bacilli</taxon>
        <taxon>Lactobacillales</taxon>
        <taxon>Enterococcaceae</taxon>
        <taxon>Enterococcus</taxon>
    </lineage>
</organism>
<dbReference type="GO" id="GO:0016491">
    <property type="term" value="F:oxidoreductase activity"/>
    <property type="evidence" value="ECO:0007669"/>
    <property type="project" value="InterPro"/>
</dbReference>
<accession>A0A377KJQ2</accession>
<name>A0A377KJQ2_9ENTE</name>
<dbReference type="GO" id="GO:0046872">
    <property type="term" value="F:metal ion binding"/>
    <property type="evidence" value="ECO:0007669"/>
    <property type="project" value="UniProtKB-KW"/>
</dbReference>
<keyword evidence="2" id="KW-0479">Metal-binding</keyword>